<dbReference type="STRING" id="1423770.FD29_GL001265"/>
<gene>
    <name evidence="4" type="ORF">FD29_GL001265</name>
</gene>
<dbReference type="AlphaFoldDB" id="A0A0R1QEI9"/>
<proteinExistence type="predicted"/>
<keyword evidence="5" id="KW-1185">Reference proteome</keyword>
<name>A0A0R1QEI9_9LACO</name>
<dbReference type="Proteomes" id="UP000050872">
    <property type="component" value="Unassembled WGS sequence"/>
</dbReference>
<dbReference type="PRINTS" id="PR00502">
    <property type="entry name" value="NUDIXFAMILY"/>
</dbReference>
<dbReference type="InterPro" id="IPR000086">
    <property type="entry name" value="NUDIX_hydrolase_dom"/>
</dbReference>
<comment type="caution">
    <text evidence="4">The sequence shown here is derived from an EMBL/GenBank/DDBJ whole genome shotgun (WGS) entry which is preliminary data.</text>
</comment>
<dbReference type="PROSITE" id="PS51462">
    <property type="entry name" value="NUDIX"/>
    <property type="match status" value="1"/>
</dbReference>
<dbReference type="PATRIC" id="fig|1423770.3.peg.1301"/>
<dbReference type="Pfam" id="PF00293">
    <property type="entry name" value="NUDIX"/>
    <property type="match status" value="1"/>
</dbReference>
<evidence type="ECO:0000256" key="2">
    <source>
        <dbReference type="ARBA" id="ARBA00022801"/>
    </source>
</evidence>
<dbReference type="RefSeq" id="WP_057888642.1">
    <property type="nucleotide sequence ID" value="NZ_AZEZ01000095.1"/>
</dbReference>
<evidence type="ECO:0000313" key="4">
    <source>
        <dbReference type="EMBL" id="KRL42956.1"/>
    </source>
</evidence>
<feature type="domain" description="Nudix hydrolase" evidence="3">
    <location>
        <begin position="16"/>
        <end position="142"/>
    </location>
</feature>
<reference evidence="4 5" key="1">
    <citation type="journal article" date="2015" name="Genome Announc.">
        <title>Expanding the biotechnology potential of lactobacilli through comparative genomics of 213 strains and associated genera.</title>
        <authorList>
            <person name="Sun Z."/>
            <person name="Harris H.M."/>
            <person name="McCann A."/>
            <person name="Guo C."/>
            <person name="Argimon S."/>
            <person name="Zhang W."/>
            <person name="Yang X."/>
            <person name="Jeffery I.B."/>
            <person name="Cooney J.C."/>
            <person name="Kagawa T.F."/>
            <person name="Liu W."/>
            <person name="Song Y."/>
            <person name="Salvetti E."/>
            <person name="Wrobel A."/>
            <person name="Rasinkangas P."/>
            <person name="Parkhill J."/>
            <person name="Rea M.C."/>
            <person name="O'Sullivan O."/>
            <person name="Ritari J."/>
            <person name="Douillard F.P."/>
            <person name="Paul Ross R."/>
            <person name="Yang R."/>
            <person name="Briner A.E."/>
            <person name="Felis G.E."/>
            <person name="de Vos W.M."/>
            <person name="Barrangou R."/>
            <person name="Klaenhammer T.R."/>
            <person name="Caufield P.W."/>
            <person name="Cui Y."/>
            <person name="Zhang H."/>
            <person name="O'Toole P.W."/>
        </authorList>
    </citation>
    <scope>NUCLEOTIDE SEQUENCE [LARGE SCALE GENOMIC DNA]</scope>
    <source>
        <strain evidence="4 5">DSM 14500</strain>
    </source>
</reference>
<dbReference type="Gene3D" id="3.90.79.10">
    <property type="entry name" value="Nucleoside Triphosphate Pyrophosphohydrolase"/>
    <property type="match status" value="1"/>
</dbReference>
<sequence length="142" mass="15968">MADCIKDIRNKVGHEPIILNFAGGILVNQSNQVLLQKRSDLNQWGLPGSALEFGETAESACRREFIEETGLHINIDSLLGISTNHIQHYPNGDVAQAIATFFVVKYCQGILNSQNDETLDLKYFSKDNLPRIFNHQHETCLK</sequence>
<evidence type="ECO:0000259" key="3">
    <source>
        <dbReference type="PROSITE" id="PS51462"/>
    </source>
</evidence>
<keyword evidence="2 4" id="KW-0378">Hydrolase</keyword>
<dbReference type="PANTHER" id="PTHR43046:SF2">
    <property type="entry name" value="8-OXO-DGTP DIPHOSPHATASE-RELATED"/>
    <property type="match status" value="1"/>
</dbReference>
<dbReference type="CDD" id="cd04677">
    <property type="entry name" value="NUDIX_Hydrolase"/>
    <property type="match status" value="1"/>
</dbReference>
<dbReference type="GO" id="GO:0016787">
    <property type="term" value="F:hydrolase activity"/>
    <property type="evidence" value="ECO:0007669"/>
    <property type="project" value="UniProtKB-KW"/>
</dbReference>
<comment type="cofactor">
    <cofactor evidence="1">
        <name>Mg(2+)</name>
        <dbReference type="ChEBI" id="CHEBI:18420"/>
    </cofactor>
</comment>
<dbReference type="OrthoDB" id="9787476at2"/>
<dbReference type="InterPro" id="IPR015797">
    <property type="entry name" value="NUDIX_hydrolase-like_dom_sf"/>
</dbReference>
<evidence type="ECO:0000256" key="1">
    <source>
        <dbReference type="ARBA" id="ARBA00001946"/>
    </source>
</evidence>
<dbReference type="InterPro" id="IPR020476">
    <property type="entry name" value="Nudix_hydrolase"/>
</dbReference>
<accession>A0A0R1QEI9</accession>
<dbReference type="EMBL" id="AZEZ01000095">
    <property type="protein sequence ID" value="KRL42956.1"/>
    <property type="molecule type" value="Genomic_DNA"/>
</dbReference>
<organism evidence="4 5">
    <name type="scientific">Companilactobacillus mindensis DSM 14500</name>
    <dbReference type="NCBI Taxonomy" id="1423770"/>
    <lineage>
        <taxon>Bacteria</taxon>
        <taxon>Bacillati</taxon>
        <taxon>Bacillota</taxon>
        <taxon>Bacilli</taxon>
        <taxon>Lactobacillales</taxon>
        <taxon>Lactobacillaceae</taxon>
        <taxon>Companilactobacillus</taxon>
    </lineage>
</organism>
<evidence type="ECO:0000313" key="5">
    <source>
        <dbReference type="Proteomes" id="UP000050872"/>
    </source>
</evidence>
<dbReference type="SUPFAM" id="SSF55811">
    <property type="entry name" value="Nudix"/>
    <property type="match status" value="1"/>
</dbReference>
<protein>
    <submittedName>
        <fullName evidence="4">NUDIX hydrolase</fullName>
    </submittedName>
</protein>
<dbReference type="PANTHER" id="PTHR43046">
    <property type="entry name" value="GDP-MANNOSE MANNOSYL HYDROLASE"/>
    <property type="match status" value="1"/>
</dbReference>